<gene>
    <name evidence="3" type="ORF">GSOID_T00003240001</name>
</gene>
<dbReference type="InterPro" id="IPR016024">
    <property type="entry name" value="ARM-type_fold"/>
</dbReference>
<reference evidence="3 4" key="1">
    <citation type="journal article" date="2010" name="Science">
        <title>Plasticity of animal genome architecture unmasked by rapid evolution of a pelagic tunicate.</title>
        <authorList>
            <person name="Denoeud F."/>
            <person name="Henriet S."/>
            <person name="Mungpakdee S."/>
            <person name="Aury J.M."/>
            <person name="Da Silva C."/>
            <person name="Brinkmann H."/>
            <person name="Mikhaleva J."/>
            <person name="Olsen L.C."/>
            <person name="Jubin C."/>
            <person name="Canestro C."/>
            <person name="Bouquet J.M."/>
            <person name="Danks G."/>
            <person name="Poulain J."/>
            <person name="Campsteijn C."/>
            <person name="Adamski M."/>
            <person name="Cross I."/>
            <person name="Yadetie F."/>
            <person name="Muffato M."/>
            <person name="Louis A."/>
            <person name="Butcher S."/>
            <person name="Tsagkogeorga G."/>
            <person name="Konrad A."/>
            <person name="Singh S."/>
            <person name="Jensen M.F."/>
            <person name="Cong E.H."/>
            <person name="Eikeseth-Otteraa H."/>
            <person name="Noel B."/>
            <person name="Anthouard V."/>
            <person name="Porcel B.M."/>
            <person name="Kachouri-Lafond R."/>
            <person name="Nishino A."/>
            <person name="Ugolini M."/>
            <person name="Chourrout P."/>
            <person name="Nishida H."/>
            <person name="Aasland R."/>
            <person name="Huzurbazar S."/>
            <person name="Westhof E."/>
            <person name="Delsuc F."/>
            <person name="Lehrach H."/>
            <person name="Reinhardt R."/>
            <person name="Weissenbach J."/>
            <person name="Roy S.W."/>
            <person name="Artiguenave F."/>
            <person name="Postlethwait J.H."/>
            <person name="Manak J.R."/>
            <person name="Thompson E.M."/>
            <person name="Jaillon O."/>
            <person name="Du Pasquier L."/>
            <person name="Boudinot P."/>
            <person name="Liberles D.A."/>
            <person name="Volff J.N."/>
            <person name="Philippe H."/>
            <person name="Lenhard B."/>
            <person name="Roest Crollius H."/>
            <person name="Wincker P."/>
            <person name="Chourrout D."/>
        </authorList>
    </citation>
    <scope>NUCLEOTIDE SEQUENCE [LARGE SCALE GENOMIC DNA]</scope>
</reference>
<dbReference type="OrthoDB" id="192608at2759"/>
<accession>E4X6W0</accession>
<evidence type="ECO:0000256" key="2">
    <source>
        <dbReference type="SAM" id="MobiDB-lite"/>
    </source>
</evidence>
<dbReference type="InParanoid" id="E4X6W0"/>
<dbReference type="Proteomes" id="UP000001307">
    <property type="component" value="Unassembled WGS sequence"/>
</dbReference>
<dbReference type="SUPFAM" id="SSF48371">
    <property type="entry name" value="ARM repeat"/>
    <property type="match status" value="3"/>
</dbReference>
<dbReference type="PANTHER" id="PTHR21663:SF0">
    <property type="entry name" value="HEAT REPEAT-CONTAINING PROTEIN 5B"/>
    <property type="match status" value="1"/>
</dbReference>
<name>E4X6W0_OIKDI</name>
<evidence type="ECO:0008006" key="5">
    <source>
        <dbReference type="Google" id="ProtNLM"/>
    </source>
</evidence>
<feature type="region of interest" description="Disordered" evidence="2">
    <location>
        <begin position="1109"/>
        <end position="1134"/>
    </location>
</feature>
<dbReference type="FunCoup" id="E4X6W0">
    <property type="interactions" value="198"/>
</dbReference>
<protein>
    <recommendedName>
        <fullName evidence="5">HEAT repeat-containing protein 5B</fullName>
    </recommendedName>
</protein>
<dbReference type="GO" id="GO:0042147">
    <property type="term" value="P:retrograde transport, endosome to Golgi"/>
    <property type="evidence" value="ECO:0007669"/>
    <property type="project" value="TreeGrafter"/>
</dbReference>
<dbReference type="GO" id="GO:0006897">
    <property type="term" value="P:endocytosis"/>
    <property type="evidence" value="ECO:0007669"/>
    <property type="project" value="TreeGrafter"/>
</dbReference>
<dbReference type="GO" id="GO:0008104">
    <property type="term" value="P:intracellular protein localization"/>
    <property type="evidence" value="ECO:0007669"/>
    <property type="project" value="TreeGrafter"/>
</dbReference>
<organism evidence="3 4">
    <name type="scientific">Oikopleura dioica</name>
    <name type="common">Tunicate</name>
    <dbReference type="NCBI Taxonomy" id="34765"/>
    <lineage>
        <taxon>Eukaryota</taxon>
        <taxon>Metazoa</taxon>
        <taxon>Chordata</taxon>
        <taxon>Tunicata</taxon>
        <taxon>Appendicularia</taxon>
        <taxon>Copelata</taxon>
        <taxon>Oikopleuridae</taxon>
        <taxon>Oikopleura</taxon>
    </lineage>
</organism>
<dbReference type="GO" id="GO:0016020">
    <property type="term" value="C:membrane"/>
    <property type="evidence" value="ECO:0007669"/>
    <property type="project" value="TreeGrafter"/>
</dbReference>
<dbReference type="GO" id="GO:0005794">
    <property type="term" value="C:Golgi apparatus"/>
    <property type="evidence" value="ECO:0007669"/>
    <property type="project" value="TreeGrafter"/>
</dbReference>
<evidence type="ECO:0000256" key="1">
    <source>
        <dbReference type="ARBA" id="ARBA00008304"/>
    </source>
</evidence>
<dbReference type="EMBL" id="FN653027">
    <property type="protein sequence ID" value="CBY07882.1"/>
    <property type="molecule type" value="Genomic_DNA"/>
</dbReference>
<dbReference type="Pfam" id="PF20210">
    <property type="entry name" value="Laa1_Sip1_HTR5"/>
    <property type="match status" value="1"/>
</dbReference>
<feature type="compositionally biased region" description="Acidic residues" evidence="2">
    <location>
        <begin position="1115"/>
        <end position="1124"/>
    </location>
</feature>
<evidence type="ECO:0000313" key="4">
    <source>
        <dbReference type="Proteomes" id="UP000001307"/>
    </source>
</evidence>
<dbReference type="InterPro" id="IPR011989">
    <property type="entry name" value="ARM-like"/>
</dbReference>
<dbReference type="InterPro" id="IPR040108">
    <property type="entry name" value="Laa1/Sip1/HEATR5"/>
</dbReference>
<dbReference type="InterPro" id="IPR046837">
    <property type="entry name" value="Laa1/Sip1/HEATR5-like_HEAT"/>
</dbReference>
<proteinExistence type="inferred from homology"/>
<dbReference type="GO" id="GO:0005829">
    <property type="term" value="C:cytosol"/>
    <property type="evidence" value="ECO:0007669"/>
    <property type="project" value="GOC"/>
</dbReference>
<feature type="compositionally biased region" description="Basic and acidic residues" evidence="2">
    <location>
        <begin position="1125"/>
        <end position="1134"/>
    </location>
</feature>
<dbReference type="PANTHER" id="PTHR21663">
    <property type="entry name" value="HYPOTHETICAL HEAT DOMAIN-CONTAINING"/>
    <property type="match status" value="1"/>
</dbReference>
<dbReference type="GO" id="GO:0030139">
    <property type="term" value="C:endocytic vesicle"/>
    <property type="evidence" value="ECO:0007669"/>
    <property type="project" value="TreeGrafter"/>
</dbReference>
<dbReference type="Gene3D" id="1.25.10.10">
    <property type="entry name" value="Leucine-rich Repeat Variant"/>
    <property type="match status" value="2"/>
</dbReference>
<evidence type="ECO:0000313" key="3">
    <source>
        <dbReference type="EMBL" id="CBY07882.1"/>
    </source>
</evidence>
<keyword evidence="4" id="KW-1185">Reference proteome</keyword>
<sequence>MDKPPSLSKEHLSRLPDARRHSLVFDWLTEVQDFLRQADPLVVRKNQPELTKELDALLVCNAAPPVRRLTAEAMARMYSKGNPFGAYQVVITCANLLQKKPEPKETLGQRLFALEVIGTLFQELGRLLGSCMQDTLSALLVGLKVSEGTRCETLKAIGKVLSGLENSANMFHAKVYKAVKPYMSHSSVDVRYSAADCLSQLAKFYPALVVQSEFESLFSLAAKYMSAEGRTKSFSILIANLALSALSNSVKLPPENKKERKPTLQEILGYFRQSFITGACVQKREIFKQDISPSIVKLGIADAHVFLVRGLGSSWLEANSTLFLGHILGIAMEPRTTQSHQEALYTCRQLRRIFFETVGQLLSEKAQLQALKVLGQFICDHCASSDIQSGYALSLACQAITSITLILQSSSLPSLSDGYVANGLQSTLCHELPMARLSAAWCLRQIALSQPSMHWSIFTTLVSRLCKFKSNRVAVEGHTCALVANLSSIGLCRHTVIESCHINPILENAQDLLKSKSTDAATARSKFLGAWILFCGVLSVPSVGESTNEIVSTILSQASASFPSGDVKGAFLKEQKLESADQVRLIVESRSGALKALKVFVEQHPELVCRHSETIVRILRAALEYLSHTAKVVSTFGQPLLSIIHYYKMVLYSTLSASPRELWEHSLSDLLKHLVSDITLAESNELFTTSLLDSLVDVQDLELLSEGNIVQTCNMPLGCLQHSASSIITKSVEMPEPLPLQNQLLDEACTLFGQAFPLSAIKHRAQIANHFIQCLRQVRKDRRVFIQVNILAAFSLALKECSRLKGTVGDEQVIKSTAELMVSFVSHPSPIVKCVASSGLGRLAQLNPNLINSLAQISFEKIKDPKSSEATKSGFCLVLGDLHRFVGTGAKTSHIRTTCSILLSIANDARLGQVQTWATFALFLVVDAVGPNYTSFVEPTIDCVLDQLLAASSSMQNVKCLSKLLQALITVIGPELSADEESIRTIRACIAVLESTTAVQEAISCAQCLQMFVPREGNLSRILPRLCEYLDTSLDTQLQSVAVGCIRQLSQRNPRDVSIICEGIYPNGIESKLFDLFEIPDGIALNQTDFWIAVVREVFQASHAAVNESAISAGDDSEEEDDEEKMTMNDGEKKEKPHWRTRVFAAEILSNIMEHCVDSGHAAHFDLDLCRQEKGDRSQFLVTHLSDLIRCFFIAATDSNTQLVIAGLTSLERLIDLFKNSMDPDVAGSFLLEQYQANISAALRPAFSSDALPLVSVKASSVAAKWLSSDVASSTNDIQRVYRLMVSSLDSIRYPRLESHASPKMCQLKDEACIVSWADIYIAAFEQACGGVRFRSERELPPDGMLNLVSVELTDLKKIWISFLAKSDNQRICNSIAHAVAILTKLDEYWNENERDIVVQLITGISIETLLAPASSISAEDALHAISSLSKINFDKLSSNIEILQDILRVAHRVIITRNDQRMSERALEISAKMVSTVQLNENLRQFSLETIICALEKSCSDASLSLITSSLKKLVEDGKCDNLVLSYALSSLLTLSVTRRHSSSLVSTIVAILGVVKLFDEDIVHSIIVHYCELPIQKHFASLSNTVAAFFIANYHKQLSTFHLKALCKVFVHGLGKQESQAQTVLLIQTCLKKGDERMQKVLMNDVGTHVSRLIWENLMSPTDTLEALNIFAQFAESTERGQIVYIRLLFNMLQKDLKTVEVLHLFSHASATYSQTVKRVLASDNQFKLIVEKSLRIQQNAHSSLSEHRDGGQNQPKIELKMNFSNYS</sequence>
<comment type="similarity">
    <text evidence="1">Belongs to the HEATR5 family.</text>
</comment>